<dbReference type="Proteomes" id="UP001521222">
    <property type="component" value="Unassembled WGS sequence"/>
</dbReference>
<feature type="transmembrane region" description="Helical" evidence="5">
    <location>
        <begin position="447"/>
        <end position="465"/>
    </location>
</feature>
<comment type="subcellular location">
    <subcellularLocation>
        <location evidence="1">Cell membrane</location>
        <topology evidence="1">Multi-pass membrane protein</topology>
    </subcellularLocation>
</comment>
<feature type="transmembrane region" description="Helical" evidence="5">
    <location>
        <begin position="477"/>
        <end position="498"/>
    </location>
</feature>
<dbReference type="InterPro" id="IPR002523">
    <property type="entry name" value="MgTranspt_CorA/ZnTranspt_ZntB"/>
</dbReference>
<keyword evidence="3 5" id="KW-1133">Transmembrane helix</keyword>
<evidence type="ECO:0000256" key="4">
    <source>
        <dbReference type="ARBA" id="ARBA00023136"/>
    </source>
</evidence>
<evidence type="ECO:0000256" key="2">
    <source>
        <dbReference type="ARBA" id="ARBA00022692"/>
    </source>
</evidence>
<comment type="caution">
    <text evidence="6">The sequence shown here is derived from an EMBL/GenBank/DDBJ whole genome shotgun (WGS) entry which is preliminary data.</text>
</comment>
<evidence type="ECO:0000313" key="6">
    <source>
        <dbReference type="EMBL" id="KAL1610949.1"/>
    </source>
</evidence>
<sequence length="536" mass="62390">MPYLTHVKRLSKVWPTLRHLVDFMEVGTSPLQWRYLQHKETERVERVKRTEITFIEYKPAMEPKTEHIDSTAMLTAKLKSLAHDAGNKPPLRLFIVEDLSREVIETLGGWFDIDPLFFREHIEDYVWHNTRDPWAMPPPLTTSTRQRSWFRVRNMRLRYHKTQKSFEDARWDANDWNVLRRPDDDKNHWAHKDEVCKDDKGKEDKAVVSIMRTRTTTWIGKDRRCGDGTVGIILLDPTLKEGKPLWHDRSNWLPTTSMEVSTPKIKLSSSWYQDIVQMTAAYPWFKQEVGHGIKPQVLAYPTLYTICAEWLLVCDYVKTRLSQIEWEVELPKTFRRPADDTRSKSDVIADSLQRLHTWRRHIPVFRDMVTEGLDQALPAVVRLTSHLHGDEAAAKALDEVKPDFERVLKSLEELQDRVNNLTGVVTSEINLNDSHQAIEDNHNLTRLTWLATIFIPLSFVSAFFSMNESVADLKYTYGWFFVTAIPFTALCLVIAQLSGDGWLGQKIKQKANSKKAMEDHTEGSGTSFYYKHIKLT</sequence>
<evidence type="ECO:0000256" key="1">
    <source>
        <dbReference type="ARBA" id="ARBA00004651"/>
    </source>
</evidence>
<gene>
    <name evidence="6" type="ORF">SLS59_000586</name>
</gene>
<evidence type="ECO:0000256" key="3">
    <source>
        <dbReference type="ARBA" id="ARBA00022989"/>
    </source>
</evidence>
<protein>
    <submittedName>
        <fullName evidence="6">Uncharacterized protein</fullName>
    </submittedName>
</protein>
<keyword evidence="4 5" id="KW-0472">Membrane</keyword>
<keyword evidence="2 5" id="KW-0812">Transmembrane</keyword>
<dbReference type="InterPro" id="IPR045863">
    <property type="entry name" value="CorA_TM1_TM2"/>
</dbReference>
<organism evidence="6 7">
    <name type="scientific">Nothophoma quercina</name>
    <dbReference type="NCBI Taxonomy" id="749835"/>
    <lineage>
        <taxon>Eukaryota</taxon>
        <taxon>Fungi</taxon>
        <taxon>Dikarya</taxon>
        <taxon>Ascomycota</taxon>
        <taxon>Pezizomycotina</taxon>
        <taxon>Dothideomycetes</taxon>
        <taxon>Pleosporomycetidae</taxon>
        <taxon>Pleosporales</taxon>
        <taxon>Pleosporineae</taxon>
        <taxon>Didymellaceae</taxon>
        <taxon>Nothophoma</taxon>
    </lineage>
</organism>
<dbReference type="Pfam" id="PF01544">
    <property type="entry name" value="CorA"/>
    <property type="match status" value="1"/>
</dbReference>
<keyword evidence="7" id="KW-1185">Reference proteome</keyword>
<reference evidence="6 7" key="1">
    <citation type="submission" date="2024-02" db="EMBL/GenBank/DDBJ databases">
        <title>De novo assembly and annotation of 12 fungi associated with fruit tree decline syndrome in Ontario, Canada.</title>
        <authorList>
            <person name="Sulman M."/>
            <person name="Ellouze W."/>
            <person name="Ilyukhin E."/>
        </authorList>
    </citation>
    <scope>NUCLEOTIDE SEQUENCE [LARGE SCALE GENOMIC DNA]</scope>
    <source>
        <strain evidence="6 7">M97-236</strain>
    </source>
</reference>
<name>A0ABR3S3Q8_9PLEO</name>
<dbReference type="SUPFAM" id="SSF144083">
    <property type="entry name" value="Magnesium transport protein CorA, transmembrane region"/>
    <property type="match status" value="1"/>
</dbReference>
<dbReference type="EMBL" id="JAKIXB020000002">
    <property type="protein sequence ID" value="KAL1610949.1"/>
    <property type="molecule type" value="Genomic_DNA"/>
</dbReference>
<dbReference type="PANTHER" id="PTHR46494:SF1">
    <property type="entry name" value="CORA FAMILY METAL ION TRANSPORTER (EUROFUNG)"/>
    <property type="match status" value="1"/>
</dbReference>
<evidence type="ECO:0000256" key="5">
    <source>
        <dbReference type="SAM" id="Phobius"/>
    </source>
</evidence>
<dbReference type="Gene3D" id="1.20.58.340">
    <property type="entry name" value="Magnesium transport protein CorA, transmembrane region"/>
    <property type="match status" value="1"/>
</dbReference>
<evidence type="ECO:0000313" key="7">
    <source>
        <dbReference type="Proteomes" id="UP001521222"/>
    </source>
</evidence>
<accession>A0ABR3S3Q8</accession>
<dbReference type="PANTHER" id="PTHR46494">
    <property type="entry name" value="CORA FAMILY METAL ION TRANSPORTER (EUROFUNG)"/>
    <property type="match status" value="1"/>
</dbReference>
<proteinExistence type="predicted"/>